<name>L1NBL2_9PORP</name>
<gene>
    <name evidence="1" type="ORF">HMPREF9134_01450</name>
</gene>
<dbReference type="Proteomes" id="UP000010408">
    <property type="component" value="Unassembled WGS sequence"/>
</dbReference>
<comment type="caution">
    <text evidence="1">The sequence shown here is derived from an EMBL/GenBank/DDBJ whole genome shotgun (WGS) entry which is preliminary data.</text>
</comment>
<evidence type="ECO:0000313" key="1">
    <source>
        <dbReference type="EMBL" id="EKY00711.1"/>
    </source>
</evidence>
<dbReference type="AlphaFoldDB" id="L1NBL2"/>
<sequence>MMIVSSSPTIQTTMDHLKKREEEEDLVSMTTMKKILLSYAQLFIGACAIILLLNACNKEQEPVTPLPSKPVTLSITLSEEPTSARVALHNKENPNYNEGTDPDSKKYLGISFLWDAGDTELVRLLFSQEGKTSAVVEATMRIYAHDATKKVYRAQLANITLPSGLDPTDATHPIYVSGVIGAKSLTADGEAEIGGVEVYPQDTKGFCPPMFFDATELVLKDGELQATVTFKLLGSIIAMDLPGTDKDRVYKQMSVNSRSFQCSGTLTLPKKEGDVHTWQGTYTQEQLKYVNYEFAAPVHNIFVPKTETPTSPINHKLAYLWVHPEDINTPSPLFLYFEGDYGTGTMQYSLNIGLAKGIKSGRAYYLDISKGSIVWDGSYAP</sequence>
<dbReference type="PATRIC" id="fig|1127696.3.peg.1311"/>
<reference evidence="1 2" key="1">
    <citation type="submission" date="2012-05" db="EMBL/GenBank/DDBJ databases">
        <authorList>
            <person name="Weinstock G."/>
            <person name="Sodergren E."/>
            <person name="Lobos E.A."/>
            <person name="Fulton L."/>
            <person name="Fulton R."/>
            <person name="Courtney L."/>
            <person name="Fronick C."/>
            <person name="O'Laughlin M."/>
            <person name="Godfrey J."/>
            <person name="Wilson R.M."/>
            <person name="Miner T."/>
            <person name="Farmer C."/>
            <person name="Delehaunty K."/>
            <person name="Cordes M."/>
            <person name="Minx P."/>
            <person name="Tomlinson C."/>
            <person name="Chen J."/>
            <person name="Wollam A."/>
            <person name="Pepin K.H."/>
            <person name="Bhonagiri V."/>
            <person name="Zhang X."/>
            <person name="Suruliraj S."/>
            <person name="Warren W."/>
            <person name="Mitreva M."/>
            <person name="Mardis E.R."/>
            <person name="Wilson R.K."/>
        </authorList>
    </citation>
    <scope>NUCLEOTIDE SEQUENCE [LARGE SCALE GENOMIC DNA]</scope>
    <source>
        <strain evidence="1 2">F0037</strain>
    </source>
</reference>
<dbReference type="EMBL" id="AMEQ01000037">
    <property type="protein sequence ID" value="EKY00711.1"/>
    <property type="molecule type" value="Genomic_DNA"/>
</dbReference>
<proteinExistence type="predicted"/>
<dbReference type="HOGENOM" id="CLU_725334_0_0_10"/>
<organism evidence="1 2">
    <name type="scientific">Porphyromonas catoniae F0037</name>
    <dbReference type="NCBI Taxonomy" id="1127696"/>
    <lineage>
        <taxon>Bacteria</taxon>
        <taxon>Pseudomonadati</taxon>
        <taxon>Bacteroidota</taxon>
        <taxon>Bacteroidia</taxon>
        <taxon>Bacteroidales</taxon>
        <taxon>Porphyromonadaceae</taxon>
        <taxon>Porphyromonas</taxon>
    </lineage>
</organism>
<evidence type="ECO:0000313" key="2">
    <source>
        <dbReference type="Proteomes" id="UP000010408"/>
    </source>
</evidence>
<protein>
    <submittedName>
        <fullName evidence="1">Uncharacterized protein</fullName>
    </submittedName>
</protein>
<accession>L1NBL2</accession>